<dbReference type="EMBL" id="JALNTZ010000006">
    <property type="protein sequence ID" value="KAJ3649028.1"/>
    <property type="molecule type" value="Genomic_DNA"/>
</dbReference>
<keyword evidence="3" id="KW-1185">Reference proteome</keyword>
<accession>A0AA38MA16</accession>
<proteinExistence type="predicted"/>
<evidence type="ECO:0000313" key="3">
    <source>
        <dbReference type="Proteomes" id="UP001168821"/>
    </source>
</evidence>
<dbReference type="Pfam" id="PF08695">
    <property type="entry name" value="Coa1"/>
    <property type="match status" value="1"/>
</dbReference>
<sequence>MVVSNMTLVKIGAIGGVITVSMGMALRRKVNENIRQTEYYKEALKTVRSNQSAVYLLGEPMKEGRIQIDDAEKNFTKVDTAHYEVPIKGPKQKGVIYFWANKLDSGWTVNRIELGLDNEPNRRLLIKNTDNAEQNINE</sequence>
<evidence type="ECO:0000313" key="2">
    <source>
        <dbReference type="EMBL" id="KAJ3649028.1"/>
    </source>
</evidence>
<name>A0AA38MA16_9CUCU</name>
<evidence type="ECO:0008006" key="4">
    <source>
        <dbReference type="Google" id="ProtNLM"/>
    </source>
</evidence>
<gene>
    <name evidence="2" type="ORF">Zmor_020790</name>
</gene>
<comment type="caution">
    <text evidence="2">The sequence shown here is derived from an EMBL/GenBank/DDBJ whole genome shotgun (WGS) entry which is preliminary data.</text>
</comment>
<keyword evidence="1" id="KW-0812">Transmembrane</keyword>
<dbReference type="Proteomes" id="UP001168821">
    <property type="component" value="Unassembled WGS sequence"/>
</dbReference>
<reference evidence="2" key="1">
    <citation type="journal article" date="2023" name="G3 (Bethesda)">
        <title>Whole genome assemblies of Zophobas morio and Tenebrio molitor.</title>
        <authorList>
            <person name="Kaur S."/>
            <person name="Stinson S.A."/>
            <person name="diCenzo G.C."/>
        </authorList>
    </citation>
    <scope>NUCLEOTIDE SEQUENCE</scope>
    <source>
        <strain evidence="2">QUZm001</strain>
    </source>
</reference>
<feature type="transmembrane region" description="Helical" evidence="1">
    <location>
        <begin position="6"/>
        <end position="26"/>
    </location>
</feature>
<dbReference type="AlphaFoldDB" id="A0AA38MA16"/>
<dbReference type="PANTHER" id="PTHR47148:SF1">
    <property type="entry name" value="CYTOCHROME C OXIDASE ASSEMBLY FACTOR 1 HOMOLOG"/>
    <property type="match status" value="1"/>
</dbReference>
<evidence type="ECO:0000256" key="1">
    <source>
        <dbReference type="SAM" id="Phobius"/>
    </source>
</evidence>
<dbReference type="PANTHER" id="PTHR47148">
    <property type="entry name" value="CYTOCHROME C OXIDASE ASSEMBLY FACTOR 1 HOMOLOG"/>
    <property type="match status" value="1"/>
</dbReference>
<dbReference type="GO" id="GO:0005743">
    <property type="term" value="C:mitochondrial inner membrane"/>
    <property type="evidence" value="ECO:0007669"/>
    <property type="project" value="TreeGrafter"/>
</dbReference>
<keyword evidence="1" id="KW-0472">Membrane</keyword>
<dbReference type="InterPro" id="IPR014807">
    <property type="entry name" value="Coa1"/>
</dbReference>
<organism evidence="2 3">
    <name type="scientific">Zophobas morio</name>
    <dbReference type="NCBI Taxonomy" id="2755281"/>
    <lineage>
        <taxon>Eukaryota</taxon>
        <taxon>Metazoa</taxon>
        <taxon>Ecdysozoa</taxon>
        <taxon>Arthropoda</taxon>
        <taxon>Hexapoda</taxon>
        <taxon>Insecta</taxon>
        <taxon>Pterygota</taxon>
        <taxon>Neoptera</taxon>
        <taxon>Endopterygota</taxon>
        <taxon>Coleoptera</taxon>
        <taxon>Polyphaga</taxon>
        <taxon>Cucujiformia</taxon>
        <taxon>Tenebrionidae</taxon>
        <taxon>Zophobas</taxon>
    </lineage>
</organism>
<keyword evidence="1" id="KW-1133">Transmembrane helix</keyword>
<dbReference type="GO" id="GO:0032981">
    <property type="term" value="P:mitochondrial respiratory chain complex I assembly"/>
    <property type="evidence" value="ECO:0007669"/>
    <property type="project" value="TreeGrafter"/>
</dbReference>
<protein>
    <recommendedName>
        <fullName evidence="4">Cytochrome oxidase complex assembly protein 1</fullName>
    </recommendedName>
</protein>
<dbReference type="GO" id="GO:0033617">
    <property type="term" value="P:mitochondrial respiratory chain complex IV assembly"/>
    <property type="evidence" value="ECO:0007669"/>
    <property type="project" value="TreeGrafter"/>
</dbReference>